<dbReference type="CDD" id="cd00470">
    <property type="entry name" value="PTPS"/>
    <property type="match status" value="1"/>
</dbReference>
<evidence type="ECO:0000256" key="4">
    <source>
        <dbReference type="ARBA" id="ARBA00013100"/>
    </source>
</evidence>
<dbReference type="Proteomes" id="UP000504634">
    <property type="component" value="Unplaced"/>
</dbReference>
<dbReference type="FunFam" id="3.30.479.10:FF:000003">
    <property type="entry name" value="6-pyruvoyl tetrahydrobiopterin synthase"/>
    <property type="match status" value="1"/>
</dbReference>
<dbReference type="GO" id="GO:0003874">
    <property type="term" value="F:6-pyruvoyltetrahydropterin synthase activity"/>
    <property type="evidence" value="ECO:0007669"/>
    <property type="project" value="UniProtKB-EC"/>
</dbReference>
<dbReference type="PROSITE" id="PS00987">
    <property type="entry name" value="PTPS_1"/>
    <property type="match status" value="1"/>
</dbReference>
<dbReference type="GeneID" id="115625915"/>
<evidence type="ECO:0000256" key="2">
    <source>
        <dbReference type="ARBA" id="ARBA00005126"/>
    </source>
</evidence>
<dbReference type="InterPro" id="IPR022470">
    <property type="entry name" value="PTPS_Cys_AS"/>
</dbReference>
<dbReference type="NCBIfam" id="TIGR00039">
    <property type="entry name" value="6PTHBS"/>
    <property type="match status" value="1"/>
</dbReference>
<reference evidence="11" key="1">
    <citation type="submission" date="2025-08" db="UniProtKB">
        <authorList>
            <consortium name="RefSeq"/>
        </authorList>
    </citation>
    <scope>IDENTIFICATION</scope>
    <source>
        <strain evidence="11">11010-0011.00</strain>
        <tissue evidence="11">Whole body</tissue>
    </source>
</reference>
<protein>
    <recommendedName>
        <fullName evidence="5">6-pyruvoyl tetrahydrobiopterin synthase</fullName>
        <ecNumber evidence="4">4.2.3.12</ecNumber>
    </recommendedName>
</protein>
<dbReference type="EC" id="4.2.3.12" evidence="4"/>
<evidence type="ECO:0000256" key="9">
    <source>
        <dbReference type="ARBA" id="ARBA00023239"/>
    </source>
</evidence>
<keyword evidence="10" id="KW-1185">Reference proteome</keyword>
<dbReference type="GO" id="GO:0046872">
    <property type="term" value="F:metal ion binding"/>
    <property type="evidence" value="ECO:0007669"/>
    <property type="project" value="UniProtKB-KW"/>
</dbReference>
<keyword evidence="6" id="KW-0479">Metal-binding</keyword>
<comment type="similarity">
    <text evidence="3">Belongs to the PTPS family.</text>
</comment>
<dbReference type="RefSeq" id="XP_030377009.1">
    <property type="nucleotide sequence ID" value="XM_030521149.1"/>
</dbReference>
<dbReference type="Pfam" id="PF01242">
    <property type="entry name" value="PTPS"/>
    <property type="match status" value="1"/>
</dbReference>
<dbReference type="InterPro" id="IPR038418">
    <property type="entry name" value="6-PTP_synth/QueD_sf"/>
</dbReference>
<dbReference type="SUPFAM" id="SSF55620">
    <property type="entry name" value="Tetrahydrobiopterin biosynthesis enzymes-like"/>
    <property type="match status" value="1"/>
</dbReference>
<dbReference type="UniPathway" id="UPA00849">
    <property type="reaction ID" value="UER00819"/>
</dbReference>
<accession>A0A6J2TLT3</accession>
<keyword evidence="7" id="KW-0862">Zinc</keyword>
<dbReference type="GO" id="GO:0005739">
    <property type="term" value="C:mitochondrion"/>
    <property type="evidence" value="ECO:0007669"/>
    <property type="project" value="TreeGrafter"/>
</dbReference>
<dbReference type="CTD" id="136035496"/>
<evidence type="ECO:0000256" key="1">
    <source>
        <dbReference type="ARBA" id="ARBA00001947"/>
    </source>
</evidence>
<evidence type="ECO:0000256" key="6">
    <source>
        <dbReference type="ARBA" id="ARBA00022723"/>
    </source>
</evidence>
<dbReference type="PANTHER" id="PTHR12589:SF7">
    <property type="entry name" value="6-PYRUVOYL TETRAHYDROBIOPTERIN SYNTHASE"/>
    <property type="match status" value="1"/>
</dbReference>
<gene>
    <name evidence="11" type="primary">LOC115625915</name>
</gene>
<evidence type="ECO:0000256" key="3">
    <source>
        <dbReference type="ARBA" id="ARBA00009164"/>
    </source>
</evidence>
<dbReference type="PANTHER" id="PTHR12589">
    <property type="entry name" value="PYRUVOYL TETRAHYDROBIOPTERIN SYNTHASE"/>
    <property type="match status" value="1"/>
</dbReference>
<comment type="cofactor">
    <cofactor evidence="1">
        <name>Zn(2+)</name>
        <dbReference type="ChEBI" id="CHEBI:29105"/>
    </cofactor>
</comment>
<comment type="pathway">
    <text evidence="2">Cofactor biosynthesis; tetrahydrobiopterin biosynthesis; tetrahydrobiopterin from 7,8-dihydroneopterin triphosphate: step 1/3.</text>
</comment>
<organism evidence="10 11">
    <name type="scientific">Drosophila lebanonensis</name>
    <name type="common">Fruit fly</name>
    <name type="synonym">Scaptodrosophila lebanonensis</name>
    <dbReference type="NCBI Taxonomy" id="7225"/>
    <lineage>
        <taxon>Eukaryota</taxon>
        <taxon>Metazoa</taxon>
        <taxon>Ecdysozoa</taxon>
        <taxon>Arthropoda</taxon>
        <taxon>Hexapoda</taxon>
        <taxon>Insecta</taxon>
        <taxon>Pterygota</taxon>
        <taxon>Neoptera</taxon>
        <taxon>Endopterygota</taxon>
        <taxon>Diptera</taxon>
        <taxon>Brachycera</taxon>
        <taxon>Muscomorpha</taxon>
        <taxon>Ephydroidea</taxon>
        <taxon>Drosophilidae</taxon>
        <taxon>Scaptodrosophila</taxon>
    </lineage>
</organism>
<sequence>MSPQQPVAFLTRKETFSACHRLHSPQLSDAENVEVFGKCNNFHGHGHNYTVEITVRGPIDARTGMVMNITELKDAIETVIMKRLDHKNLDKDVEYFSKTPSTTENLAVYIWDNIRTQLAKPELLYEVKIHETPKNIISYRGPYPFNGLYNPINKRIAHDSCTNISSDSD</sequence>
<dbReference type="InterPro" id="IPR022469">
    <property type="entry name" value="PTPS_His_AS"/>
</dbReference>
<evidence type="ECO:0000256" key="7">
    <source>
        <dbReference type="ARBA" id="ARBA00022833"/>
    </source>
</evidence>
<evidence type="ECO:0000313" key="10">
    <source>
        <dbReference type="Proteomes" id="UP000504634"/>
    </source>
</evidence>
<name>A0A6J2TLT3_DROLE</name>
<evidence type="ECO:0000256" key="8">
    <source>
        <dbReference type="ARBA" id="ARBA00023007"/>
    </source>
</evidence>
<dbReference type="AlphaFoldDB" id="A0A6J2TLT3"/>
<dbReference type="PROSITE" id="PS00988">
    <property type="entry name" value="PTPS_2"/>
    <property type="match status" value="1"/>
</dbReference>
<proteinExistence type="inferred from homology"/>
<evidence type="ECO:0000256" key="5">
    <source>
        <dbReference type="ARBA" id="ARBA00015587"/>
    </source>
</evidence>
<dbReference type="Gene3D" id="3.30.479.10">
    <property type="entry name" value="6-pyruvoyl tetrahydropterin synthase/QueD"/>
    <property type="match status" value="1"/>
</dbReference>
<evidence type="ECO:0000313" key="11">
    <source>
        <dbReference type="RefSeq" id="XP_030377009.1"/>
    </source>
</evidence>
<dbReference type="OrthoDB" id="14045at2759"/>
<dbReference type="GO" id="GO:0006729">
    <property type="term" value="P:tetrahydrobiopterin biosynthetic process"/>
    <property type="evidence" value="ECO:0007669"/>
    <property type="project" value="UniProtKB-UniPathway"/>
</dbReference>
<keyword evidence="9" id="KW-0456">Lyase</keyword>
<dbReference type="InterPro" id="IPR007115">
    <property type="entry name" value="6-PTP_synth/QueD"/>
</dbReference>
<keyword evidence="8" id="KW-0783">Tetrahydrobiopterin biosynthesis</keyword>